<evidence type="ECO:0000256" key="7">
    <source>
        <dbReference type="ARBA" id="ARBA00022958"/>
    </source>
</evidence>
<name>A0A7U3MY73_MYXXA</name>
<evidence type="ECO:0000256" key="8">
    <source>
        <dbReference type="ARBA" id="ARBA00022989"/>
    </source>
</evidence>
<keyword evidence="10 12" id="KW-0472">Membrane</keyword>
<feature type="domain" description="Ion transport" evidence="13">
    <location>
        <begin position="35"/>
        <end position="232"/>
    </location>
</feature>
<evidence type="ECO:0000256" key="5">
    <source>
        <dbReference type="ARBA" id="ARBA00022826"/>
    </source>
</evidence>
<sequence length="284" mass="31361">MRNEESVSGADEARQVHALEEQASAASPRLALRDFLMSVLALASLVPILYVEMAGLRWPEPRFQVLAAIDLGFICIFLGDFLWGLFRAERRTAFLRSRWFELLGLVPLYAEAFSLLRVTQLLRLARVLRLLRLVSSYRRIRSIAVMDALLNRYKLGHTILIASAVVTGMATVVWMLERDTNPALSTFQDAIWWAIVTATTVGYGDITPHTGLARVCATVLMLMGIGLIGMVASSLSNALLAADNETAEPSAPSLASELERLTALRERGSLTEQEFTAAKRKLLA</sequence>
<dbReference type="InterPro" id="IPR028325">
    <property type="entry name" value="VG_K_chnl"/>
</dbReference>
<evidence type="ECO:0000313" key="14">
    <source>
        <dbReference type="EMBL" id="QKW94295.1"/>
    </source>
</evidence>
<evidence type="ECO:0000256" key="11">
    <source>
        <dbReference type="ARBA" id="ARBA00023303"/>
    </source>
</evidence>
<accession>A0A7U3MY73</accession>
<evidence type="ECO:0000256" key="4">
    <source>
        <dbReference type="ARBA" id="ARBA00022692"/>
    </source>
</evidence>
<evidence type="ECO:0000256" key="2">
    <source>
        <dbReference type="ARBA" id="ARBA00022448"/>
    </source>
</evidence>
<feature type="transmembrane region" description="Helical" evidence="12">
    <location>
        <begin position="65"/>
        <end position="86"/>
    </location>
</feature>
<keyword evidence="5" id="KW-0631">Potassium channel</keyword>
<dbReference type="Gene3D" id="1.20.120.350">
    <property type="entry name" value="Voltage-gated potassium channels. Chain C"/>
    <property type="match status" value="1"/>
</dbReference>
<keyword evidence="7" id="KW-0630">Potassium</keyword>
<keyword evidence="2" id="KW-0813">Transport</keyword>
<dbReference type="Pfam" id="PF00520">
    <property type="entry name" value="Ion_trans"/>
    <property type="match status" value="1"/>
</dbReference>
<protein>
    <submittedName>
        <fullName evidence="14">Potassium/ion channel protein</fullName>
    </submittedName>
</protein>
<feature type="transmembrane region" description="Helical" evidence="12">
    <location>
        <begin position="212"/>
        <end position="232"/>
    </location>
</feature>
<keyword evidence="8 12" id="KW-1133">Transmembrane helix</keyword>
<evidence type="ECO:0000259" key="13">
    <source>
        <dbReference type="Pfam" id="PF00520"/>
    </source>
</evidence>
<evidence type="ECO:0000256" key="9">
    <source>
        <dbReference type="ARBA" id="ARBA00023065"/>
    </source>
</evidence>
<dbReference type="GO" id="GO:0001508">
    <property type="term" value="P:action potential"/>
    <property type="evidence" value="ECO:0007669"/>
    <property type="project" value="TreeGrafter"/>
</dbReference>
<dbReference type="SUPFAM" id="SSF81324">
    <property type="entry name" value="Voltage-gated potassium channels"/>
    <property type="match status" value="1"/>
</dbReference>
<feature type="transmembrane region" description="Helical" evidence="12">
    <location>
        <begin position="155"/>
        <end position="176"/>
    </location>
</feature>
<dbReference type="PANTHER" id="PTHR11537">
    <property type="entry name" value="VOLTAGE-GATED POTASSIUM CHANNEL"/>
    <property type="match status" value="1"/>
</dbReference>
<dbReference type="PRINTS" id="PR00169">
    <property type="entry name" value="KCHANNEL"/>
</dbReference>
<dbReference type="PANTHER" id="PTHR11537:SF254">
    <property type="entry name" value="POTASSIUM VOLTAGE-GATED CHANNEL PROTEIN SHAB"/>
    <property type="match status" value="1"/>
</dbReference>
<dbReference type="AlphaFoldDB" id="A0A7U3MY73"/>
<dbReference type="EMBL" id="MT513750">
    <property type="protein sequence ID" value="QKW94295.1"/>
    <property type="molecule type" value="Genomic_DNA"/>
</dbReference>
<evidence type="ECO:0000256" key="12">
    <source>
        <dbReference type="SAM" id="Phobius"/>
    </source>
</evidence>
<dbReference type="InterPro" id="IPR005821">
    <property type="entry name" value="Ion_trans_dom"/>
</dbReference>
<evidence type="ECO:0000256" key="3">
    <source>
        <dbReference type="ARBA" id="ARBA00022538"/>
    </source>
</evidence>
<evidence type="ECO:0000256" key="10">
    <source>
        <dbReference type="ARBA" id="ARBA00023136"/>
    </source>
</evidence>
<evidence type="ECO:0000256" key="1">
    <source>
        <dbReference type="ARBA" id="ARBA00004141"/>
    </source>
</evidence>
<dbReference type="InterPro" id="IPR027359">
    <property type="entry name" value="Volt_channel_dom_sf"/>
</dbReference>
<keyword evidence="4 12" id="KW-0812">Transmembrane</keyword>
<proteinExistence type="predicted"/>
<feature type="transmembrane region" description="Helical" evidence="12">
    <location>
        <begin position="35"/>
        <end position="53"/>
    </location>
</feature>
<dbReference type="GO" id="GO:0005249">
    <property type="term" value="F:voltage-gated potassium channel activity"/>
    <property type="evidence" value="ECO:0007669"/>
    <property type="project" value="InterPro"/>
</dbReference>
<keyword evidence="3" id="KW-0633">Potassium transport</keyword>
<evidence type="ECO:0000256" key="6">
    <source>
        <dbReference type="ARBA" id="ARBA00022882"/>
    </source>
</evidence>
<reference evidence="14" key="1">
    <citation type="submission" date="2020-05" db="EMBL/GenBank/DDBJ databases">
        <title>Structure and Biosynthesis of Myxolipoxazoles and Myxopyrimidinols: Unique Myxobacterial Fatty Acids Featuring Isoxazole and 4-Pyrimidinol Heterocycles.</title>
        <authorList>
            <person name="Popoff A."/>
            <person name="Hug J.J."/>
            <person name="Walesch S."/>
            <person name="Garcia R."/>
            <person name="Mueller R."/>
        </authorList>
    </citation>
    <scope>NUCLEOTIDE SEQUENCE</scope>
    <source>
        <strain evidence="14">Mx x48</strain>
    </source>
</reference>
<keyword evidence="9" id="KW-0406">Ion transport</keyword>
<organism evidence="14">
    <name type="scientific">Myxococcus xanthus</name>
    <dbReference type="NCBI Taxonomy" id="34"/>
    <lineage>
        <taxon>Bacteria</taxon>
        <taxon>Pseudomonadati</taxon>
        <taxon>Myxococcota</taxon>
        <taxon>Myxococcia</taxon>
        <taxon>Myxococcales</taxon>
        <taxon>Cystobacterineae</taxon>
        <taxon>Myxococcaceae</taxon>
        <taxon>Myxococcus</taxon>
    </lineage>
</organism>
<keyword evidence="11" id="KW-0407">Ion channel</keyword>
<comment type="subcellular location">
    <subcellularLocation>
        <location evidence="1">Membrane</location>
        <topology evidence="1">Multi-pass membrane protein</topology>
    </subcellularLocation>
</comment>
<keyword evidence="6" id="KW-0851">Voltage-gated channel</keyword>
<dbReference type="Gene3D" id="1.10.287.70">
    <property type="match status" value="1"/>
</dbReference>
<dbReference type="GO" id="GO:0008076">
    <property type="term" value="C:voltage-gated potassium channel complex"/>
    <property type="evidence" value="ECO:0007669"/>
    <property type="project" value="InterPro"/>
</dbReference>